<comment type="caution">
    <text evidence="1">The sequence shown here is derived from an EMBL/GenBank/DDBJ whole genome shotgun (WGS) entry which is preliminary data.</text>
</comment>
<sequence>MYLFDFRNSKITARTTDRLRNYMASATGTNKIYFAAAVSATIQHLEAGKGGVRPEKDMWRTELYEHIKTKGEVTNPDLWDDVLKKASEGDNKPNDVYTYSVTDGVLKSSHVVAEVSRLSHGVGMEIGMAIANGIPVLCLYRAFNSDDFAPPDNLSRMIRGAPVTVVEYGSVREAKEAIDRFFDNKK</sequence>
<dbReference type="GO" id="GO:0070694">
    <property type="term" value="F:5-hydroxymethyl-dUMP N-hydrolase activity"/>
    <property type="evidence" value="ECO:0007669"/>
    <property type="project" value="TreeGrafter"/>
</dbReference>
<dbReference type="Proteomes" id="UP000215902">
    <property type="component" value="Unassembled WGS sequence"/>
</dbReference>
<gene>
    <name evidence="1" type="ORF">BOX15_Mlig027068g1</name>
</gene>
<dbReference type="InterPro" id="IPR051239">
    <property type="entry name" value="2'-dNMP_N-hydrolase"/>
</dbReference>
<organism evidence="1 2">
    <name type="scientific">Macrostomum lignano</name>
    <dbReference type="NCBI Taxonomy" id="282301"/>
    <lineage>
        <taxon>Eukaryota</taxon>
        <taxon>Metazoa</taxon>
        <taxon>Spiralia</taxon>
        <taxon>Lophotrochozoa</taxon>
        <taxon>Platyhelminthes</taxon>
        <taxon>Rhabditophora</taxon>
        <taxon>Macrostomorpha</taxon>
        <taxon>Macrostomida</taxon>
        <taxon>Macrostomidae</taxon>
        <taxon>Macrostomum</taxon>
    </lineage>
</organism>
<reference evidence="1 2" key="1">
    <citation type="submission" date="2017-06" db="EMBL/GenBank/DDBJ databases">
        <title>A platform for efficient transgenesis in Macrostomum lignano, a flatworm model organism for stem cell research.</title>
        <authorList>
            <person name="Berezikov E."/>
        </authorList>
    </citation>
    <scope>NUCLEOTIDE SEQUENCE [LARGE SCALE GENOMIC DNA]</scope>
    <source>
        <strain evidence="1">DV1</strain>
        <tissue evidence="1">Whole organism</tissue>
    </source>
</reference>
<dbReference type="Gene3D" id="3.40.50.450">
    <property type="match status" value="1"/>
</dbReference>
<dbReference type="PANTHER" id="PTHR15364:SF0">
    <property type="entry name" value="2'-DEOXYNUCLEOSIDE 5'-PHOSPHATE N-HYDROLASE 1"/>
    <property type="match status" value="1"/>
</dbReference>
<name>A0A267DF81_9PLAT</name>
<dbReference type="PANTHER" id="PTHR15364">
    <property type="entry name" value="2'-DEOXYNUCLEOSIDE 5'-PHOSPHATE N-HYDROLASE 1"/>
    <property type="match status" value="1"/>
</dbReference>
<proteinExistence type="predicted"/>
<evidence type="ECO:0008006" key="3">
    <source>
        <dbReference type="Google" id="ProtNLM"/>
    </source>
</evidence>
<accession>A0A267DF81</accession>
<dbReference type="GO" id="GO:0009159">
    <property type="term" value="P:deoxyribonucleoside monophosphate catabolic process"/>
    <property type="evidence" value="ECO:0007669"/>
    <property type="project" value="TreeGrafter"/>
</dbReference>
<dbReference type="EMBL" id="NIVC01004293">
    <property type="protein sequence ID" value="PAA47911.1"/>
    <property type="molecule type" value="Genomic_DNA"/>
</dbReference>
<dbReference type="SUPFAM" id="SSF52309">
    <property type="entry name" value="N-(deoxy)ribosyltransferase-like"/>
    <property type="match status" value="1"/>
</dbReference>
<protein>
    <recommendedName>
        <fullName evidence="3">2'-deoxynucleoside 5'-phosphate N-hydrolase 1</fullName>
    </recommendedName>
</protein>
<dbReference type="AlphaFoldDB" id="A0A267DF81"/>
<evidence type="ECO:0000313" key="1">
    <source>
        <dbReference type="EMBL" id="PAA47911.1"/>
    </source>
</evidence>
<keyword evidence="2" id="KW-1185">Reference proteome</keyword>
<evidence type="ECO:0000313" key="2">
    <source>
        <dbReference type="Proteomes" id="UP000215902"/>
    </source>
</evidence>